<sequence length="49" mass="5060">EVTTAQEAINNALNTLPETTATKITTKLIALIDLRDNHGAGGTPAEQAA</sequence>
<keyword evidence="2" id="KW-1185">Reference proteome</keyword>
<dbReference type="AlphaFoldDB" id="A0A9N9NKF3"/>
<feature type="non-terminal residue" evidence="1">
    <location>
        <position position="1"/>
    </location>
</feature>
<reference evidence="1" key="1">
    <citation type="submission" date="2021-06" db="EMBL/GenBank/DDBJ databases">
        <authorList>
            <person name="Kallberg Y."/>
            <person name="Tangrot J."/>
            <person name="Rosling A."/>
        </authorList>
    </citation>
    <scope>NUCLEOTIDE SEQUENCE</scope>
    <source>
        <strain evidence="1">CL551</strain>
    </source>
</reference>
<comment type="caution">
    <text evidence="1">The sequence shown here is derived from an EMBL/GenBank/DDBJ whole genome shotgun (WGS) entry which is preliminary data.</text>
</comment>
<name>A0A9N9NKF3_9GLOM</name>
<dbReference type="Proteomes" id="UP000789342">
    <property type="component" value="Unassembled WGS sequence"/>
</dbReference>
<accession>A0A9N9NKF3</accession>
<organism evidence="1 2">
    <name type="scientific">Acaulospora morrowiae</name>
    <dbReference type="NCBI Taxonomy" id="94023"/>
    <lineage>
        <taxon>Eukaryota</taxon>
        <taxon>Fungi</taxon>
        <taxon>Fungi incertae sedis</taxon>
        <taxon>Mucoromycota</taxon>
        <taxon>Glomeromycotina</taxon>
        <taxon>Glomeromycetes</taxon>
        <taxon>Diversisporales</taxon>
        <taxon>Acaulosporaceae</taxon>
        <taxon>Acaulospora</taxon>
    </lineage>
</organism>
<evidence type="ECO:0000313" key="2">
    <source>
        <dbReference type="Proteomes" id="UP000789342"/>
    </source>
</evidence>
<dbReference type="EMBL" id="CAJVPV010029037">
    <property type="protein sequence ID" value="CAG8737781.1"/>
    <property type="molecule type" value="Genomic_DNA"/>
</dbReference>
<gene>
    <name evidence="1" type="ORF">AMORRO_LOCUS14500</name>
</gene>
<proteinExistence type="predicted"/>
<evidence type="ECO:0000313" key="1">
    <source>
        <dbReference type="EMBL" id="CAG8737781.1"/>
    </source>
</evidence>
<protein>
    <submittedName>
        <fullName evidence="1">4781_t:CDS:1</fullName>
    </submittedName>
</protein>